<dbReference type="GO" id="GO:0030170">
    <property type="term" value="F:pyridoxal phosphate binding"/>
    <property type="evidence" value="ECO:0007669"/>
    <property type="project" value="UniProtKB-UniRule"/>
</dbReference>
<evidence type="ECO:0000313" key="6">
    <source>
        <dbReference type="EMBL" id="TCL45503.1"/>
    </source>
</evidence>
<evidence type="ECO:0000256" key="4">
    <source>
        <dbReference type="RuleBase" id="RU004514"/>
    </source>
</evidence>
<dbReference type="HAMAP" id="MF_02087">
    <property type="entry name" value="PLP_homeostasis"/>
    <property type="match status" value="1"/>
</dbReference>
<gene>
    <name evidence="6" type="ORF">EDD78_101486</name>
</gene>
<dbReference type="InterPro" id="IPR029066">
    <property type="entry name" value="PLP-binding_barrel"/>
</dbReference>
<dbReference type="AlphaFoldDB" id="A0A9X8Y9I4"/>
<dbReference type="NCBIfam" id="TIGR00044">
    <property type="entry name" value="YggS family pyridoxal phosphate-dependent enzyme"/>
    <property type="match status" value="1"/>
</dbReference>
<dbReference type="SUPFAM" id="SSF51419">
    <property type="entry name" value="PLP-binding barrel"/>
    <property type="match status" value="1"/>
</dbReference>
<dbReference type="CDD" id="cd00635">
    <property type="entry name" value="PLPDE_III_YBL036c_like"/>
    <property type="match status" value="1"/>
</dbReference>
<dbReference type="PIRSF" id="PIRSF004848">
    <property type="entry name" value="YBL036c_PLPDEIII"/>
    <property type="match status" value="1"/>
</dbReference>
<dbReference type="InterPro" id="IPR011078">
    <property type="entry name" value="PyrdxlP_homeostasis"/>
</dbReference>
<evidence type="ECO:0000313" key="7">
    <source>
        <dbReference type="Proteomes" id="UP000294682"/>
    </source>
</evidence>
<name>A0A9X8Y9I4_9FIRM</name>
<dbReference type="PANTHER" id="PTHR10146:SF14">
    <property type="entry name" value="PYRIDOXAL PHOSPHATE HOMEOSTASIS PROTEIN"/>
    <property type="match status" value="1"/>
</dbReference>
<comment type="caution">
    <text evidence="6">The sequence shown here is derived from an EMBL/GenBank/DDBJ whole genome shotgun (WGS) entry which is preliminary data.</text>
</comment>
<dbReference type="Gene3D" id="3.20.20.10">
    <property type="entry name" value="Alanine racemase"/>
    <property type="match status" value="1"/>
</dbReference>
<keyword evidence="1 2" id="KW-0663">Pyridoxal phosphate</keyword>
<feature type="domain" description="Alanine racemase N-terminal" evidence="5">
    <location>
        <begin position="40"/>
        <end position="238"/>
    </location>
</feature>
<keyword evidence="7" id="KW-1185">Reference proteome</keyword>
<evidence type="ECO:0000259" key="5">
    <source>
        <dbReference type="Pfam" id="PF01168"/>
    </source>
</evidence>
<proteinExistence type="inferred from homology"/>
<feature type="modified residue" description="N6-(pyridoxal phosphate)lysine" evidence="2 3">
    <location>
        <position position="48"/>
    </location>
</feature>
<sequence length="239" mass="26063">MEKLSSSNPVPGVCELRQRIGIIKENIHTAALAGGFDPAAVRLMAVTKTVPAGTINAAIEAGIDLIGENREQSLSGKYDEIRRDGVEIHFIGHLQRNKAARVVKMVDCVQSLDSIALAKELDKQAAAIGKQLQVLVEVNIGQDPNKSGVHPDAAREFVDALRELPSLSVRGLMTILPLECTTLQMEKYFSQIHALYVDIRAQNRDNVCMDCLSMGMSGDYKLAVKHGATMVRLGTVLFR</sequence>
<dbReference type="InterPro" id="IPR001608">
    <property type="entry name" value="Ala_racemase_N"/>
</dbReference>
<dbReference type="Proteomes" id="UP000294682">
    <property type="component" value="Unassembled WGS sequence"/>
</dbReference>
<protein>
    <recommendedName>
        <fullName evidence="2">Pyridoxal phosphate homeostasis protein</fullName>
        <shortName evidence="2">PLP homeostasis protein</shortName>
    </recommendedName>
</protein>
<dbReference type="Pfam" id="PF01168">
    <property type="entry name" value="Ala_racemase_N"/>
    <property type="match status" value="1"/>
</dbReference>
<dbReference type="PANTHER" id="PTHR10146">
    <property type="entry name" value="PROLINE SYNTHETASE CO-TRANSCRIBED BACTERIAL HOMOLOG PROTEIN"/>
    <property type="match status" value="1"/>
</dbReference>
<comment type="cofactor">
    <cofactor evidence="3">
        <name>pyridoxal 5'-phosphate</name>
        <dbReference type="ChEBI" id="CHEBI:597326"/>
    </cofactor>
</comment>
<evidence type="ECO:0000256" key="1">
    <source>
        <dbReference type="ARBA" id="ARBA00022898"/>
    </source>
</evidence>
<evidence type="ECO:0000256" key="3">
    <source>
        <dbReference type="PIRSR" id="PIRSR004848-1"/>
    </source>
</evidence>
<comment type="similarity">
    <text evidence="2 4">Belongs to the pyridoxal phosphate-binding protein YggS/PROSC family.</text>
</comment>
<dbReference type="EMBL" id="SLUK01000001">
    <property type="protein sequence ID" value="TCL45503.1"/>
    <property type="molecule type" value="Genomic_DNA"/>
</dbReference>
<accession>A0A9X8Y9I4</accession>
<dbReference type="RefSeq" id="WP_132083830.1">
    <property type="nucleotide sequence ID" value="NZ_JADNAH010000013.1"/>
</dbReference>
<evidence type="ECO:0000256" key="2">
    <source>
        <dbReference type="HAMAP-Rule" id="MF_02087"/>
    </source>
</evidence>
<organism evidence="6 7">
    <name type="scientific">Harryflintia acetispora</name>
    <dbReference type="NCBI Taxonomy" id="1849041"/>
    <lineage>
        <taxon>Bacteria</taxon>
        <taxon>Bacillati</taxon>
        <taxon>Bacillota</taxon>
        <taxon>Clostridia</taxon>
        <taxon>Eubacteriales</taxon>
        <taxon>Oscillospiraceae</taxon>
        <taxon>Harryflintia</taxon>
    </lineage>
</organism>
<reference evidence="6 7" key="1">
    <citation type="submission" date="2019-03" db="EMBL/GenBank/DDBJ databases">
        <title>Genomic Encyclopedia of Type Strains, Phase IV (KMG-IV): sequencing the most valuable type-strain genomes for metagenomic binning, comparative biology and taxonomic classification.</title>
        <authorList>
            <person name="Goeker M."/>
        </authorList>
    </citation>
    <scope>NUCLEOTIDE SEQUENCE [LARGE SCALE GENOMIC DNA]</scope>
    <source>
        <strain evidence="6 7">DSM 100433</strain>
    </source>
</reference>
<comment type="function">
    <text evidence="2">Pyridoxal 5'-phosphate (PLP)-binding protein, which is involved in PLP homeostasis.</text>
</comment>